<dbReference type="InterPro" id="IPR014314">
    <property type="entry name" value="Succ_DH_cytb556"/>
</dbReference>
<comment type="subcellular location">
    <subcellularLocation>
        <location evidence="1">Membrane</location>
    </subcellularLocation>
</comment>
<dbReference type="RefSeq" id="XP_069199252.1">
    <property type="nucleotide sequence ID" value="XM_069342747.1"/>
</dbReference>
<evidence type="ECO:0000256" key="7">
    <source>
        <dbReference type="ARBA" id="ARBA00023136"/>
    </source>
</evidence>
<evidence type="ECO:0000256" key="3">
    <source>
        <dbReference type="ARBA" id="ARBA00022692"/>
    </source>
</evidence>
<evidence type="ECO:0000256" key="1">
    <source>
        <dbReference type="ARBA" id="ARBA00004370"/>
    </source>
</evidence>
<reference evidence="9 10" key="1">
    <citation type="submission" date="2024-07" db="EMBL/GenBank/DDBJ databases">
        <title>Draft sequence of the Neodothiora populina.</title>
        <authorList>
            <person name="Drown D.D."/>
            <person name="Schuette U.S."/>
            <person name="Buechlein A.B."/>
            <person name="Rusch D.R."/>
            <person name="Winton L.W."/>
            <person name="Adams G.A."/>
        </authorList>
    </citation>
    <scope>NUCLEOTIDE SEQUENCE [LARGE SCALE GENOMIC DNA]</scope>
    <source>
        <strain evidence="9 10">CPC 39397</strain>
    </source>
</reference>
<evidence type="ECO:0000313" key="10">
    <source>
        <dbReference type="Proteomes" id="UP001562354"/>
    </source>
</evidence>
<dbReference type="GeneID" id="95976995"/>
<dbReference type="InterPro" id="IPR034804">
    <property type="entry name" value="SQR/QFR_C/D"/>
</dbReference>
<proteinExistence type="predicted"/>
<evidence type="ECO:0008006" key="11">
    <source>
        <dbReference type="Google" id="ProtNLM"/>
    </source>
</evidence>
<dbReference type="InterPro" id="IPR000701">
    <property type="entry name" value="SuccDH_FuR_B_TM-su"/>
</dbReference>
<keyword evidence="3 8" id="KW-0812">Transmembrane</keyword>
<organism evidence="9 10">
    <name type="scientific">Neodothiora populina</name>
    <dbReference type="NCBI Taxonomy" id="2781224"/>
    <lineage>
        <taxon>Eukaryota</taxon>
        <taxon>Fungi</taxon>
        <taxon>Dikarya</taxon>
        <taxon>Ascomycota</taxon>
        <taxon>Pezizomycotina</taxon>
        <taxon>Dothideomycetes</taxon>
        <taxon>Dothideomycetidae</taxon>
        <taxon>Dothideales</taxon>
        <taxon>Dothioraceae</taxon>
        <taxon>Neodothiora</taxon>
    </lineage>
</organism>
<keyword evidence="7 8" id="KW-0472">Membrane</keyword>
<feature type="transmembrane region" description="Helical" evidence="8">
    <location>
        <begin position="110"/>
        <end position="138"/>
    </location>
</feature>
<keyword evidence="4" id="KW-0479">Metal-binding</keyword>
<evidence type="ECO:0000256" key="6">
    <source>
        <dbReference type="ARBA" id="ARBA00023004"/>
    </source>
</evidence>
<dbReference type="CDD" id="cd03499">
    <property type="entry name" value="SQR_TypeC_SdhC"/>
    <property type="match status" value="1"/>
</dbReference>
<dbReference type="EMBL" id="JBFMKM010000012">
    <property type="protein sequence ID" value="KAL1302976.1"/>
    <property type="molecule type" value="Genomic_DNA"/>
</dbReference>
<gene>
    <name evidence="9" type="ORF">AAFC00_003293</name>
</gene>
<dbReference type="PANTHER" id="PTHR10978">
    <property type="entry name" value="SUCCINATE DEHYDROGENASE CYTOCHROME B560 SUBUNIT"/>
    <property type="match status" value="1"/>
</dbReference>
<keyword evidence="2" id="KW-0349">Heme</keyword>
<sequence>MLAQRIAQQSLRRLAVARQPALVSTGIINQKRLAATQHMPEDEASRQILAKQRLHRPVAPHLTIYKPQITWILSSLNRITGITLSAPLYLFSLAYLAAPAFGWHLESASIAAAFGAWPVAAKFLTKFIIAMPFTFHSFNGLRHLAWDVTVGITNKQVQITGWSVVALTTLSSALLAFL</sequence>
<dbReference type="SUPFAM" id="SSF81343">
    <property type="entry name" value="Fumarate reductase respiratory complex transmembrane subunits"/>
    <property type="match status" value="1"/>
</dbReference>
<dbReference type="Proteomes" id="UP001562354">
    <property type="component" value="Unassembled WGS sequence"/>
</dbReference>
<evidence type="ECO:0000256" key="5">
    <source>
        <dbReference type="ARBA" id="ARBA00022989"/>
    </source>
</evidence>
<evidence type="ECO:0000256" key="8">
    <source>
        <dbReference type="SAM" id="Phobius"/>
    </source>
</evidence>
<name>A0ABR3PB89_9PEZI</name>
<comment type="caution">
    <text evidence="9">The sequence shown here is derived from an EMBL/GenBank/DDBJ whole genome shotgun (WGS) entry which is preliminary data.</text>
</comment>
<dbReference type="Pfam" id="PF01127">
    <property type="entry name" value="Sdh_cyt"/>
    <property type="match status" value="1"/>
</dbReference>
<feature type="transmembrane region" description="Helical" evidence="8">
    <location>
        <begin position="79"/>
        <end position="98"/>
    </location>
</feature>
<protein>
    <recommendedName>
        <fullName evidence="11">Succinate dehydrogenase subunit C</fullName>
    </recommendedName>
</protein>
<dbReference type="NCBIfam" id="TIGR02970">
    <property type="entry name" value="succ_dehyd_cytB"/>
    <property type="match status" value="1"/>
</dbReference>
<keyword evidence="10" id="KW-1185">Reference proteome</keyword>
<evidence type="ECO:0000313" key="9">
    <source>
        <dbReference type="EMBL" id="KAL1302976.1"/>
    </source>
</evidence>
<feature type="transmembrane region" description="Helical" evidence="8">
    <location>
        <begin position="159"/>
        <end position="177"/>
    </location>
</feature>
<evidence type="ECO:0000256" key="2">
    <source>
        <dbReference type="ARBA" id="ARBA00022617"/>
    </source>
</evidence>
<evidence type="ECO:0000256" key="4">
    <source>
        <dbReference type="ARBA" id="ARBA00022723"/>
    </source>
</evidence>
<keyword evidence="6" id="KW-0408">Iron</keyword>
<dbReference type="PANTHER" id="PTHR10978:SF5">
    <property type="entry name" value="SUCCINATE DEHYDROGENASE CYTOCHROME B560 SUBUNIT, MITOCHONDRIAL"/>
    <property type="match status" value="1"/>
</dbReference>
<accession>A0ABR3PB89</accession>
<dbReference type="Gene3D" id="1.20.1300.10">
    <property type="entry name" value="Fumarate reductase/succinate dehydrogenase, transmembrane subunit"/>
    <property type="match status" value="1"/>
</dbReference>
<keyword evidence="5 8" id="KW-1133">Transmembrane helix</keyword>